<dbReference type="InterPro" id="IPR032675">
    <property type="entry name" value="LRR_dom_sf"/>
</dbReference>
<dbReference type="InterPro" id="IPR050905">
    <property type="entry name" value="Plant_NBS-LRR"/>
</dbReference>
<name>A0A8T0PJD0_PANVG</name>
<dbReference type="InterPro" id="IPR057135">
    <property type="entry name" value="At4g27190-like_LRR"/>
</dbReference>
<sequence length="207" mass="24146">MHTVFHLNLSPLPKESFQSLETFRASHLKQVECIWSRKIRFYDGREEHLPAFGKLRYLHLHSCPSLKFVLPWSFATLPSLEIIHVTYCDELRQIFPRGEPYRGRCATSIEFPSLKRIHFHELPKLICEADMLAPALETIKLRGCWSLRRLPTIHNGGANDKPLVLVDCEKDCWDKLDWSGMEESRNLFAPSHSGFYRKTMLRGTPLR</sequence>
<dbReference type="EMBL" id="CM029052">
    <property type="protein sequence ID" value="KAG2559246.1"/>
    <property type="molecule type" value="Genomic_DNA"/>
</dbReference>
<proteinExistence type="predicted"/>
<reference evidence="2" key="1">
    <citation type="submission" date="2020-05" db="EMBL/GenBank/DDBJ databases">
        <title>WGS assembly of Panicum virgatum.</title>
        <authorList>
            <person name="Lovell J.T."/>
            <person name="Jenkins J."/>
            <person name="Shu S."/>
            <person name="Juenger T.E."/>
            <person name="Schmutz J."/>
        </authorList>
    </citation>
    <scope>NUCLEOTIDE SEQUENCE</scope>
    <source>
        <strain evidence="2">AP13</strain>
    </source>
</reference>
<comment type="caution">
    <text evidence="2">The sequence shown here is derived from an EMBL/GenBank/DDBJ whole genome shotgun (WGS) entry which is preliminary data.</text>
</comment>
<evidence type="ECO:0000259" key="1">
    <source>
        <dbReference type="Pfam" id="PF23247"/>
    </source>
</evidence>
<evidence type="ECO:0000313" key="3">
    <source>
        <dbReference type="Proteomes" id="UP000823388"/>
    </source>
</evidence>
<dbReference type="PANTHER" id="PTHR33463">
    <property type="entry name" value="NB-ARC DOMAIN-CONTAINING PROTEIN-RELATED"/>
    <property type="match status" value="1"/>
</dbReference>
<dbReference type="Proteomes" id="UP000823388">
    <property type="component" value="Chromosome 8N"/>
</dbReference>
<dbReference type="SUPFAM" id="SSF52058">
    <property type="entry name" value="L domain-like"/>
    <property type="match status" value="1"/>
</dbReference>
<evidence type="ECO:0000313" key="2">
    <source>
        <dbReference type="EMBL" id="KAG2559246.1"/>
    </source>
</evidence>
<accession>A0A8T0PJD0</accession>
<dbReference type="AlphaFoldDB" id="A0A8T0PJD0"/>
<protein>
    <recommendedName>
        <fullName evidence="1">Disease resistance protein At4g27190-like leucine-rich repeats domain-containing protein</fullName>
    </recommendedName>
</protein>
<dbReference type="Gene3D" id="3.80.10.10">
    <property type="entry name" value="Ribonuclease Inhibitor"/>
    <property type="match status" value="1"/>
</dbReference>
<feature type="domain" description="Disease resistance protein At4g27190-like leucine-rich repeats" evidence="1">
    <location>
        <begin position="51"/>
        <end position="150"/>
    </location>
</feature>
<dbReference type="Pfam" id="PF23247">
    <property type="entry name" value="LRR_RPS2"/>
    <property type="match status" value="1"/>
</dbReference>
<organism evidence="2 3">
    <name type="scientific">Panicum virgatum</name>
    <name type="common">Blackwell switchgrass</name>
    <dbReference type="NCBI Taxonomy" id="38727"/>
    <lineage>
        <taxon>Eukaryota</taxon>
        <taxon>Viridiplantae</taxon>
        <taxon>Streptophyta</taxon>
        <taxon>Embryophyta</taxon>
        <taxon>Tracheophyta</taxon>
        <taxon>Spermatophyta</taxon>
        <taxon>Magnoliopsida</taxon>
        <taxon>Liliopsida</taxon>
        <taxon>Poales</taxon>
        <taxon>Poaceae</taxon>
        <taxon>PACMAD clade</taxon>
        <taxon>Panicoideae</taxon>
        <taxon>Panicodae</taxon>
        <taxon>Paniceae</taxon>
        <taxon>Panicinae</taxon>
        <taxon>Panicum</taxon>
        <taxon>Panicum sect. Hiantes</taxon>
    </lineage>
</organism>
<gene>
    <name evidence="2" type="ORF">PVAP13_8NG080552</name>
</gene>
<dbReference type="PANTHER" id="PTHR33463:SF87">
    <property type="entry name" value="OS01G0518651 PROTEIN"/>
    <property type="match status" value="1"/>
</dbReference>
<keyword evidence="3" id="KW-1185">Reference proteome</keyword>